<protein>
    <submittedName>
        <fullName evidence="2">Uncharacterized protein</fullName>
    </submittedName>
</protein>
<feature type="transmembrane region" description="Helical" evidence="1">
    <location>
        <begin position="61"/>
        <end position="83"/>
    </location>
</feature>
<evidence type="ECO:0000256" key="1">
    <source>
        <dbReference type="SAM" id="Phobius"/>
    </source>
</evidence>
<dbReference type="EMBL" id="BMMF01000006">
    <property type="protein sequence ID" value="GGK36121.1"/>
    <property type="molecule type" value="Genomic_DNA"/>
</dbReference>
<dbReference type="GO" id="GO:0015385">
    <property type="term" value="F:sodium:proton antiporter activity"/>
    <property type="evidence" value="ECO:0007669"/>
    <property type="project" value="TreeGrafter"/>
</dbReference>
<dbReference type="RefSeq" id="WP_188913181.1">
    <property type="nucleotide sequence ID" value="NZ_BMMF01000006.1"/>
</dbReference>
<dbReference type="Pfam" id="PF03334">
    <property type="entry name" value="PhaG_MnhG_YufB"/>
    <property type="match status" value="1"/>
</dbReference>
<dbReference type="AlphaFoldDB" id="A0A917Q9G0"/>
<dbReference type="Gene3D" id="3.40.50.12370">
    <property type="match status" value="1"/>
</dbReference>
<name>A0A917Q9G0_9HYPH</name>
<proteinExistence type="predicted"/>
<dbReference type="InterPro" id="IPR005133">
    <property type="entry name" value="PhaG_MnhG_YufB"/>
</dbReference>
<dbReference type="PANTHER" id="PTHR34703">
    <property type="entry name" value="ANTIPORTER SUBUNIT MNHG2-RELATED"/>
    <property type="match status" value="1"/>
</dbReference>
<sequence length="426" mass="44877">MTALLALALKLVGTGFLVVATVGVLRFEDPFQRMHAATKAGTLGAGLVLLGVMLTKGTMDATVVSFLTLIFLIGTMPVAGHLLGRAAYVSGARLDSREDALAGILPRAPRPLEEREALRFVAGGGFGGGTRVAERQARVKETLVQETPVAPPAERPAPEELDMPFDRGFAGVRFAVIAPHAGLVTRRAIGLARAAGVPLTAVAVIDRDCVENARVPEARDVIKAKLAEAIDEMRRETASAPQPLALAYEEGDPLALIPALSAESRELLVLPTDGWCHHGAGVTFPVFEERLADKLFAVSHRHEGPTLFVGCEAGAGGRLVVMHDGERRAQRLAAWAIATRLWAVESVTVVGSASKDQVEALAAIAADAGAAVTHVRKPKAPAGALLPARYADAAAIVMPALPRRLTGYGTFWQDAIVPGWRGDVLV</sequence>
<feature type="transmembrane region" description="Helical" evidence="1">
    <location>
        <begin position="6"/>
        <end position="25"/>
    </location>
</feature>
<evidence type="ECO:0000313" key="3">
    <source>
        <dbReference type="Proteomes" id="UP000600449"/>
    </source>
</evidence>
<dbReference type="PANTHER" id="PTHR34703:SF1">
    <property type="entry name" value="ANTIPORTER SUBUNIT MNHG2-RELATED"/>
    <property type="match status" value="1"/>
</dbReference>
<accession>A0A917Q9G0</accession>
<keyword evidence="1" id="KW-1133">Transmembrane helix</keyword>
<reference evidence="2 3" key="1">
    <citation type="journal article" date="2014" name="Int. J. Syst. Evol. Microbiol.">
        <title>Complete genome sequence of Corynebacterium casei LMG S-19264T (=DSM 44701T), isolated from a smear-ripened cheese.</title>
        <authorList>
            <consortium name="US DOE Joint Genome Institute (JGI-PGF)"/>
            <person name="Walter F."/>
            <person name="Albersmeier A."/>
            <person name="Kalinowski J."/>
            <person name="Ruckert C."/>
        </authorList>
    </citation>
    <scope>NUCLEOTIDE SEQUENCE [LARGE SCALE GENOMIC DNA]</scope>
    <source>
        <strain evidence="2 3">CGMCC 1.9161</strain>
    </source>
</reference>
<dbReference type="Proteomes" id="UP000600449">
    <property type="component" value="Unassembled WGS sequence"/>
</dbReference>
<keyword evidence="1" id="KW-0472">Membrane</keyword>
<dbReference type="NCBIfam" id="TIGR01300">
    <property type="entry name" value="CPA3_mnhG_phaG"/>
    <property type="match status" value="1"/>
</dbReference>
<comment type="caution">
    <text evidence="2">The sequence shown here is derived from an EMBL/GenBank/DDBJ whole genome shotgun (WGS) entry which is preliminary data.</text>
</comment>
<keyword evidence="1" id="KW-0812">Transmembrane</keyword>
<gene>
    <name evidence="2" type="ORF">GCM10011322_23920</name>
</gene>
<keyword evidence="3" id="KW-1185">Reference proteome</keyword>
<evidence type="ECO:0000313" key="2">
    <source>
        <dbReference type="EMBL" id="GGK36121.1"/>
    </source>
</evidence>
<organism evidence="2 3">
    <name type="scientific">Salinarimonas ramus</name>
    <dbReference type="NCBI Taxonomy" id="690164"/>
    <lineage>
        <taxon>Bacteria</taxon>
        <taxon>Pseudomonadati</taxon>
        <taxon>Pseudomonadota</taxon>
        <taxon>Alphaproteobacteria</taxon>
        <taxon>Hyphomicrobiales</taxon>
        <taxon>Salinarimonadaceae</taxon>
        <taxon>Salinarimonas</taxon>
    </lineage>
</organism>
<feature type="transmembrane region" description="Helical" evidence="1">
    <location>
        <begin position="37"/>
        <end position="55"/>
    </location>
</feature>